<protein>
    <submittedName>
        <fullName evidence="1">Prevent-host-death protein</fullName>
    </submittedName>
</protein>
<organism evidence="1 2">
    <name type="scientific">Salinisphaera japonica YTM-1</name>
    <dbReference type="NCBI Taxonomy" id="1209778"/>
    <lineage>
        <taxon>Bacteria</taxon>
        <taxon>Pseudomonadati</taxon>
        <taxon>Pseudomonadota</taxon>
        <taxon>Gammaproteobacteria</taxon>
        <taxon>Salinisphaerales</taxon>
        <taxon>Salinisphaeraceae</taxon>
        <taxon>Salinisphaera</taxon>
    </lineage>
</organism>
<keyword evidence="2" id="KW-1185">Reference proteome</keyword>
<proteinExistence type="predicted"/>
<comment type="caution">
    <text evidence="1">The sequence shown here is derived from an EMBL/GenBank/DDBJ whole genome shotgun (WGS) entry which is preliminary data.</text>
</comment>
<dbReference type="NCBIfam" id="NF041551">
    <property type="entry name" value="YlcI_YnfO_N"/>
    <property type="match status" value="1"/>
</dbReference>
<dbReference type="OrthoDB" id="8400336at2"/>
<evidence type="ECO:0000313" key="2">
    <source>
        <dbReference type="Proteomes" id="UP000285310"/>
    </source>
</evidence>
<dbReference type="EMBL" id="AYKG01000056">
    <property type="protein sequence ID" value="ROO24859.1"/>
    <property type="molecule type" value="Genomic_DNA"/>
</dbReference>
<dbReference type="RefSeq" id="WP_123659192.1">
    <property type="nucleotide sequence ID" value="NZ_AYKG01000056.1"/>
</dbReference>
<dbReference type="InParanoid" id="A0A423PGS4"/>
<gene>
    <name evidence="1" type="ORF">SAJA_13740</name>
</gene>
<accession>A0A423PGS4</accession>
<dbReference type="Proteomes" id="UP000285310">
    <property type="component" value="Unassembled WGS sequence"/>
</dbReference>
<dbReference type="AlphaFoldDB" id="A0A423PGS4"/>
<sequence length="90" mass="10214">MKTASIPSLRVAPELRESAERVLRDGETLSSFVETAIRDEIHHRDSQAEFIRRGLAARDEADRTGEYFSADQVLAELDDIAQQNAKRRET</sequence>
<evidence type="ECO:0000313" key="1">
    <source>
        <dbReference type="EMBL" id="ROO24859.1"/>
    </source>
</evidence>
<name>A0A423PGS4_9GAMM</name>
<reference evidence="1 2" key="1">
    <citation type="submission" date="2013-10" db="EMBL/GenBank/DDBJ databases">
        <title>Salinisphaera japonica YTM-1 Genome Sequencing.</title>
        <authorList>
            <person name="Lai Q."/>
            <person name="Li C."/>
            <person name="Shao Z."/>
        </authorList>
    </citation>
    <scope>NUCLEOTIDE SEQUENCE [LARGE SCALE GENOMIC DNA]</scope>
    <source>
        <strain evidence="1 2">YTM-1</strain>
    </source>
</reference>